<name>A0A0W0SDH8_9GAMM</name>
<evidence type="ECO:0000256" key="4">
    <source>
        <dbReference type="ARBA" id="ARBA00023014"/>
    </source>
</evidence>
<dbReference type="InterPro" id="IPR052950">
    <property type="entry name" value="CISD"/>
</dbReference>
<keyword evidence="4" id="KW-0411">Iron-sulfur</keyword>
<dbReference type="GO" id="GO:0005737">
    <property type="term" value="C:cytoplasm"/>
    <property type="evidence" value="ECO:0007669"/>
    <property type="project" value="UniProtKB-ARBA"/>
</dbReference>
<keyword evidence="2" id="KW-0479">Metal-binding</keyword>
<dbReference type="Pfam" id="PF09360">
    <property type="entry name" value="zf-CDGSH"/>
    <property type="match status" value="1"/>
</dbReference>
<dbReference type="Proteomes" id="UP000054742">
    <property type="component" value="Unassembled WGS sequence"/>
</dbReference>
<keyword evidence="3" id="KW-0408">Iron</keyword>
<sequence length="88" mass="10006">MAKKDSPPSFFPFLCEVEKGKTYYWCGCGKSKNQPFCDKMNCGNQCIPYKAILTETVSFCGCKETKDPPFCDGSHAKVMLEYLKKKKK</sequence>
<evidence type="ECO:0000256" key="1">
    <source>
        <dbReference type="ARBA" id="ARBA00022714"/>
    </source>
</evidence>
<keyword evidence="7" id="KW-1185">Reference proteome</keyword>
<gene>
    <name evidence="6" type="ORF">Lbru_1967</name>
</gene>
<protein>
    <submittedName>
        <fullName evidence="6">Glutamate synthetase</fullName>
    </submittedName>
</protein>
<dbReference type="GO" id="GO:0046872">
    <property type="term" value="F:metal ion binding"/>
    <property type="evidence" value="ECO:0007669"/>
    <property type="project" value="UniProtKB-KW"/>
</dbReference>
<dbReference type="PANTHER" id="PTHR46491:SF3">
    <property type="entry name" value="CDGSH IRON-SULFUR DOMAIN-CONTAINING PROTEIN 3, MITOCHONDRIAL"/>
    <property type="match status" value="1"/>
</dbReference>
<dbReference type="OrthoDB" id="9795032at2"/>
<dbReference type="InterPro" id="IPR042216">
    <property type="entry name" value="MitoNEET_CISD"/>
</dbReference>
<dbReference type="STRING" id="29422.Lbru_1967"/>
<dbReference type="Gene3D" id="3.40.5.90">
    <property type="entry name" value="CDGSH iron-sulfur domain, mitoNEET-type"/>
    <property type="match status" value="2"/>
</dbReference>
<dbReference type="PANTHER" id="PTHR46491">
    <property type="entry name" value="CDGSH IRON SULFUR DOMAIN PROTEIN HOMOLOG"/>
    <property type="match status" value="1"/>
</dbReference>
<evidence type="ECO:0000256" key="2">
    <source>
        <dbReference type="ARBA" id="ARBA00022723"/>
    </source>
</evidence>
<dbReference type="GO" id="GO:0051537">
    <property type="term" value="F:2 iron, 2 sulfur cluster binding"/>
    <property type="evidence" value="ECO:0007669"/>
    <property type="project" value="UniProtKB-KW"/>
</dbReference>
<dbReference type="PATRIC" id="fig|29422.6.peg.2097"/>
<evidence type="ECO:0000313" key="7">
    <source>
        <dbReference type="Proteomes" id="UP000054742"/>
    </source>
</evidence>
<dbReference type="AlphaFoldDB" id="A0A0W0SDH8"/>
<proteinExistence type="predicted"/>
<accession>A0A0W0SDH8</accession>
<feature type="domain" description="Iron-binding zinc finger CDGSH type" evidence="5">
    <location>
        <begin position="46"/>
        <end position="81"/>
    </location>
</feature>
<dbReference type="InterPro" id="IPR018967">
    <property type="entry name" value="FeS-contain_CDGSH-typ"/>
</dbReference>
<comment type="caution">
    <text evidence="6">The sequence shown here is derived from an EMBL/GenBank/DDBJ whole genome shotgun (WGS) entry which is preliminary data.</text>
</comment>
<dbReference type="SMART" id="SM00704">
    <property type="entry name" value="ZnF_CDGSH"/>
    <property type="match status" value="2"/>
</dbReference>
<evidence type="ECO:0000313" key="6">
    <source>
        <dbReference type="EMBL" id="KTC81447.1"/>
    </source>
</evidence>
<reference evidence="6 7" key="1">
    <citation type="submission" date="2015-11" db="EMBL/GenBank/DDBJ databases">
        <title>Genomic analysis of 38 Legionella species identifies large and diverse effector repertoires.</title>
        <authorList>
            <person name="Burstein D."/>
            <person name="Amaro F."/>
            <person name="Zusman T."/>
            <person name="Lifshitz Z."/>
            <person name="Cohen O."/>
            <person name="Gilbert J.A."/>
            <person name="Pupko T."/>
            <person name="Shuman H.A."/>
            <person name="Segal G."/>
        </authorList>
    </citation>
    <scope>NUCLEOTIDE SEQUENCE [LARGE SCALE GENOMIC DNA]</scope>
    <source>
        <strain evidence="6 7">ATCC 43878</strain>
    </source>
</reference>
<evidence type="ECO:0000256" key="3">
    <source>
        <dbReference type="ARBA" id="ARBA00023004"/>
    </source>
</evidence>
<dbReference type="RefSeq" id="WP_058441963.1">
    <property type="nucleotide sequence ID" value="NZ_CAAAHU010000002.1"/>
</dbReference>
<evidence type="ECO:0000259" key="5">
    <source>
        <dbReference type="SMART" id="SM00704"/>
    </source>
</evidence>
<keyword evidence="1" id="KW-0001">2Fe-2S</keyword>
<dbReference type="EMBL" id="LNXV01000029">
    <property type="protein sequence ID" value="KTC81447.1"/>
    <property type="molecule type" value="Genomic_DNA"/>
</dbReference>
<organism evidence="6 7">
    <name type="scientific">Legionella brunensis</name>
    <dbReference type="NCBI Taxonomy" id="29422"/>
    <lineage>
        <taxon>Bacteria</taxon>
        <taxon>Pseudomonadati</taxon>
        <taxon>Pseudomonadota</taxon>
        <taxon>Gammaproteobacteria</taxon>
        <taxon>Legionellales</taxon>
        <taxon>Legionellaceae</taxon>
        <taxon>Legionella</taxon>
    </lineage>
</organism>
<feature type="domain" description="Iron-binding zinc finger CDGSH type" evidence="5">
    <location>
        <begin position="10"/>
        <end position="45"/>
    </location>
</feature>